<comment type="subcellular location">
    <subcellularLocation>
        <location evidence="1">Membrane</location>
        <topology evidence="1">Multi-pass membrane protein</topology>
    </subcellularLocation>
</comment>
<evidence type="ECO:0000256" key="1">
    <source>
        <dbReference type="ARBA" id="ARBA00004141"/>
    </source>
</evidence>
<evidence type="ECO:0008006" key="9">
    <source>
        <dbReference type="Google" id="ProtNLM"/>
    </source>
</evidence>
<evidence type="ECO:0000256" key="2">
    <source>
        <dbReference type="ARBA" id="ARBA00022448"/>
    </source>
</evidence>
<dbReference type="PIRSF" id="PIRSF006060">
    <property type="entry name" value="AA_transporter"/>
    <property type="match status" value="1"/>
</dbReference>
<dbReference type="InterPro" id="IPR002293">
    <property type="entry name" value="AA/rel_permease1"/>
</dbReference>
<dbReference type="PANTHER" id="PTHR45649">
    <property type="entry name" value="AMINO-ACID PERMEASE BAT1"/>
    <property type="match status" value="1"/>
</dbReference>
<reference evidence="8" key="2">
    <citation type="submission" date="2015-01" db="EMBL/GenBank/DDBJ databases">
        <title>Evolutionary Origins and Diversification of the Mycorrhizal Mutualists.</title>
        <authorList>
            <consortium name="DOE Joint Genome Institute"/>
            <consortium name="Mycorrhizal Genomics Consortium"/>
            <person name="Kohler A."/>
            <person name="Kuo A."/>
            <person name="Nagy L.G."/>
            <person name="Floudas D."/>
            <person name="Copeland A."/>
            <person name="Barry K.W."/>
            <person name="Cichocki N."/>
            <person name="Veneault-Fourrey C."/>
            <person name="LaButti K."/>
            <person name="Lindquist E.A."/>
            <person name="Lipzen A."/>
            <person name="Lundell T."/>
            <person name="Morin E."/>
            <person name="Murat C."/>
            <person name="Riley R."/>
            <person name="Ohm R."/>
            <person name="Sun H."/>
            <person name="Tunlid A."/>
            <person name="Henrissat B."/>
            <person name="Grigoriev I.V."/>
            <person name="Hibbett D.S."/>
            <person name="Martin F."/>
        </authorList>
    </citation>
    <scope>NUCLEOTIDE SEQUENCE [LARGE SCALE GENOMIC DNA]</scope>
    <source>
        <strain evidence="8">UH-Slu-Lm8-n1</strain>
    </source>
</reference>
<dbReference type="STRING" id="930992.A0A0D0AUC4"/>
<dbReference type="Proteomes" id="UP000054485">
    <property type="component" value="Unassembled WGS sequence"/>
</dbReference>
<keyword evidence="3 6" id="KW-0812">Transmembrane</keyword>
<feature type="transmembrane region" description="Helical" evidence="6">
    <location>
        <begin position="166"/>
        <end position="183"/>
    </location>
</feature>
<keyword evidence="4 6" id="KW-1133">Transmembrane helix</keyword>
<feature type="transmembrane region" description="Helical" evidence="6">
    <location>
        <begin position="401"/>
        <end position="421"/>
    </location>
</feature>
<name>A0A0D0AUC4_9AGAM</name>
<feature type="transmembrane region" description="Helical" evidence="6">
    <location>
        <begin position="307"/>
        <end position="327"/>
    </location>
</feature>
<feature type="transmembrane region" description="Helical" evidence="6">
    <location>
        <begin position="39"/>
        <end position="57"/>
    </location>
</feature>
<evidence type="ECO:0000256" key="3">
    <source>
        <dbReference type="ARBA" id="ARBA00022692"/>
    </source>
</evidence>
<dbReference type="GO" id="GO:0016020">
    <property type="term" value="C:membrane"/>
    <property type="evidence" value="ECO:0007669"/>
    <property type="project" value="UniProtKB-SubCell"/>
</dbReference>
<dbReference type="EMBL" id="KN835175">
    <property type="protein sequence ID" value="KIK45281.1"/>
    <property type="molecule type" value="Genomic_DNA"/>
</dbReference>
<keyword evidence="2" id="KW-0813">Transport</keyword>
<dbReference type="AlphaFoldDB" id="A0A0D0AUC4"/>
<evidence type="ECO:0000313" key="7">
    <source>
        <dbReference type="EMBL" id="KIK45281.1"/>
    </source>
</evidence>
<dbReference type="HOGENOM" id="CLU_004495_7_1_1"/>
<feature type="transmembrane region" description="Helical" evidence="6">
    <location>
        <begin position="255"/>
        <end position="275"/>
    </location>
</feature>
<feature type="transmembrane region" description="Helical" evidence="6">
    <location>
        <begin position="204"/>
        <end position="224"/>
    </location>
</feature>
<accession>A0A0D0AUC4</accession>
<feature type="transmembrane region" description="Helical" evidence="6">
    <location>
        <begin position="333"/>
        <end position="352"/>
    </location>
</feature>
<dbReference type="GO" id="GO:0022857">
    <property type="term" value="F:transmembrane transporter activity"/>
    <property type="evidence" value="ECO:0007669"/>
    <property type="project" value="InterPro"/>
</dbReference>
<evidence type="ECO:0000256" key="5">
    <source>
        <dbReference type="ARBA" id="ARBA00023136"/>
    </source>
</evidence>
<dbReference type="OrthoDB" id="10054429at2759"/>
<feature type="transmembrane region" description="Helical" evidence="6">
    <location>
        <begin position="373"/>
        <end position="389"/>
    </location>
</feature>
<protein>
    <recommendedName>
        <fullName evidence="9">Amino acid transporter</fullName>
    </recommendedName>
</protein>
<sequence>MVFMFITAAVLAEICSALPLSGSIYIWAAESAGPKHARFFGFLVAWWACTAWMTFTASNCQTTANYIVSQLAVWEVNFPGGVGNDNIQWRALIWAISEGMLLLSVAINYLPPKFYSGVFKFSIGLMMLDFFLCLIWLPIGVSKTYGFRSATDVFTMTYNGTGAPAGWNWLLSLLFTAGTLTGFDASGHIAEETKNASVVAAKGILWSAIATGVLGFITTILFLFCTPDLDTVFALNAPQPFVQIYALALGKNASIFMTVIAVIGLIMNTTVAIVASSRLVFAVARDGVLPLSGWISTVDSRGQPRNAVTVIYIFAAILLCTIIPSQVAFTSLVSAGAVPTIAAYGLIALLRLTMTPDRFQYSHFKLGKYAKPFYVCAILFNALVFAVDISPFEFPVNAQKFNFAIVIFGAISVFAFLSWYFTPEEKWLRKDQILKAYETVEHPEDE</sequence>
<feature type="transmembrane region" description="Helical" evidence="6">
    <location>
        <begin position="6"/>
        <end position="27"/>
    </location>
</feature>
<evidence type="ECO:0000313" key="8">
    <source>
        <dbReference type="Proteomes" id="UP000054485"/>
    </source>
</evidence>
<organism evidence="7 8">
    <name type="scientific">Suillus luteus UH-Slu-Lm8-n1</name>
    <dbReference type="NCBI Taxonomy" id="930992"/>
    <lineage>
        <taxon>Eukaryota</taxon>
        <taxon>Fungi</taxon>
        <taxon>Dikarya</taxon>
        <taxon>Basidiomycota</taxon>
        <taxon>Agaricomycotina</taxon>
        <taxon>Agaricomycetes</taxon>
        <taxon>Agaricomycetidae</taxon>
        <taxon>Boletales</taxon>
        <taxon>Suillineae</taxon>
        <taxon>Suillaceae</taxon>
        <taxon>Suillus</taxon>
    </lineage>
</organism>
<reference evidence="7 8" key="1">
    <citation type="submission" date="2014-04" db="EMBL/GenBank/DDBJ databases">
        <authorList>
            <consortium name="DOE Joint Genome Institute"/>
            <person name="Kuo A."/>
            <person name="Ruytinx J."/>
            <person name="Rineau F."/>
            <person name="Colpaert J."/>
            <person name="Kohler A."/>
            <person name="Nagy L.G."/>
            <person name="Floudas D."/>
            <person name="Copeland A."/>
            <person name="Barry K.W."/>
            <person name="Cichocki N."/>
            <person name="Veneault-Fourrey C."/>
            <person name="LaButti K."/>
            <person name="Lindquist E.A."/>
            <person name="Lipzen A."/>
            <person name="Lundell T."/>
            <person name="Morin E."/>
            <person name="Murat C."/>
            <person name="Sun H."/>
            <person name="Tunlid A."/>
            <person name="Henrissat B."/>
            <person name="Grigoriev I.V."/>
            <person name="Hibbett D.S."/>
            <person name="Martin F."/>
            <person name="Nordberg H.P."/>
            <person name="Cantor M.N."/>
            <person name="Hua S.X."/>
        </authorList>
    </citation>
    <scope>NUCLEOTIDE SEQUENCE [LARGE SCALE GENOMIC DNA]</scope>
    <source>
        <strain evidence="7 8">UH-Slu-Lm8-n1</strain>
    </source>
</reference>
<proteinExistence type="predicted"/>
<dbReference type="InParanoid" id="A0A0D0AUC4"/>
<evidence type="ECO:0000256" key="4">
    <source>
        <dbReference type="ARBA" id="ARBA00022989"/>
    </source>
</evidence>
<feature type="transmembrane region" description="Helical" evidence="6">
    <location>
        <begin position="117"/>
        <end position="139"/>
    </location>
</feature>
<dbReference type="Pfam" id="PF13520">
    <property type="entry name" value="AA_permease_2"/>
    <property type="match status" value="1"/>
</dbReference>
<dbReference type="PANTHER" id="PTHR45649:SF13">
    <property type="entry name" value="THIAMINE TRANSPORTER THI9"/>
    <property type="match status" value="1"/>
</dbReference>
<evidence type="ECO:0000256" key="6">
    <source>
        <dbReference type="SAM" id="Phobius"/>
    </source>
</evidence>
<keyword evidence="5 6" id="KW-0472">Membrane</keyword>
<gene>
    <name evidence="7" type="ORF">CY34DRAFT_78247</name>
</gene>
<keyword evidence="8" id="KW-1185">Reference proteome</keyword>
<dbReference type="Gene3D" id="1.20.1740.10">
    <property type="entry name" value="Amino acid/polyamine transporter I"/>
    <property type="match status" value="1"/>
</dbReference>
<feature type="transmembrane region" description="Helical" evidence="6">
    <location>
        <begin position="91"/>
        <end position="110"/>
    </location>
</feature>